<dbReference type="AlphaFoldDB" id="A0A3E4UFJ7"/>
<organism evidence="1 2">
    <name type="scientific">Hungatella hathewayi</name>
    <dbReference type="NCBI Taxonomy" id="154046"/>
    <lineage>
        <taxon>Bacteria</taxon>
        <taxon>Bacillati</taxon>
        <taxon>Bacillota</taxon>
        <taxon>Clostridia</taxon>
        <taxon>Lachnospirales</taxon>
        <taxon>Lachnospiraceae</taxon>
        <taxon>Hungatella</taxon>
    </lineage>
</organism>
<sequence>MRNFKFRGYEIHSSRMWQQAQVDLAMDFMVKHGMNALIFHQNDLVEQLVFPEAYFDNDTMWDNWPVRRQGVLYQRDYINQVIKKAQKLDIEFYLEIKELDVVDALFEIKPELRGADGTICPNHPFWTEFLKVKFTELFSVYPGIAGIIVSPGTRESAVSIAANRCTCERCQNTPALDWYVNILRAMYEPIHKAGKSLIVRDFAYTAEQQSLMIQACEAISDEIIIALKAQPHDYYPTFPTNPEIGHTGNLREYIEFDTWGQYFGMGIAPMSLAEDIKERLEVCYEKGAEGVWFRTDWELIHDASVHATPSLVNLYAGAMLSNNLDIDLDEIYRVWTAEGLYSPMKCASCSQIPVRPSNPLAYERLRDFMKASWKAFSKAGYIRGHQYLESDQPPYTMDKAFEIMTVIHSRDDWDEGASGRVAVTAENMEVIFEEKRQAVEETKALHGILQAETLGVTEEFAEDMTNTIDAMILFAEFCDITTRSMYLTRYAEITGEDNDIAAGENVLDELEQMAVKIETWEEGTSFPYYLYSRLHPQRIRRYAKDVEHRLTKLKG</sequence>
<dbReference type="SUPFAM" id="SSF51445">
    <property type="entry name" value="(Trans)glycosidases"/>
    <property type="match status" value="1"/>
</dbReference>
<accession>A0A3E4UFJ7</accession>
<dbReference type="InterPro" id="IPR017853">
    <property type="entry name" value="GH"/>
</dbReference>
<name>A0A3E4UFJ7_9FIRM</name>
<evidence type="ECO:0000313" key="2">
    <source>
        <dbReference type="Proteomes" id="UP000261257"/>
    </source>
</evidence>
<evidence type="ECO:0000313" key="1">
    <source>
        <dbReference type="EMBL" id="RGM07819.1"/>
    </source>
</evidence>
<reference evidence="1 2" key="1">
    <citation type="submission" date="2018-08" db="EMBL/GenBank/DDBJ databases">
        <title>A genome reference for cultivated species of the human gut microbiota.</title>
        <authorList>
            <person name="Zou Y."/>
            <person name="Xue W."/>
            <person name="Luo G."/>
        </authorList>
    </citation>
    <scope>NUCLEOTIDE SEQUENCE [LARGE SCALE GENOMIC DNA]</scope>
    <source>
        <strain evidence="1 2">TF05-11AC</strain>
    </source>
</reference>
<protein>
    <submittedName>
        <fullName evidence="1">Uncharacterized protein</fullName>
    </submittedName>
</protein>
<dbReference type="RefSeq" id="WP_117621163.1">
    <property type="nucleotide sequence ID" value="NZ_QRQF01000003.1"/>
</dbReference>
<comment type="caution">
    <text evidence="1">The sequence shown here is derived from an EMBL/GenBank/DDBJ whole genome shotgun (WGS) entry which is preliminary data.</text>
</comment>
<gene>
    <name evidence="1" type="ORF">DXC39_04920</name>
</gene>
<dbReference type="Gene3D" id="3.20.20.80">
    <property type="entry name" value="Glycosidases"/>
    <property type="match status" value="1"/>
</dbReference>
<proteinExistence type="predicted"/>
<dbReference type="Proteomes" id="UP000261257">
    <property type="component" value="Unassembled WGS sequence"/>
</dbReference>
<dbReference type="EMBL" id="QSSQ01000002">
    <property type="protein sequence ID" value="RGM07819.1"/>
    <property type="molecule type" value="Genomic_DNA"/>
</dbReference>